<sequence length="117" mass="13166">MEGARSANTTQQSRGSIITPYHVNRFISRNTISLNCIATLYVELLSFLNVRVMRALLTPEKCYMFSSISLKVYDAARMSYEIVAAVTNVSASFLWIISNGTSVWLHIVSSFTATKRY</sequence>
<keyword evidence="1" id="KW-1133">Transmembrane helix</keyword>
<gene>
    <name evidence="2" type="ORF">QE152_g4967</name>
</gene>
<proteinExistence type="predicted"/>
<reference evidence="2 3" key="1">
    <citation type="journal article" date="2024" name="BMC Genomics">
        <title>De novo assembly and annotation of Popillia japonica's genome with initial clues to its potential as an invasive pest.</title>
        <authorList>
            <person name="Cucini C."/>
            <person name="Boschi S."/>
            <person name="Funari R."/>
            <person name="Cardaioli E."/>
            <person name="Iannotti N."/>
            <person name="Marturano G."/>
            <person name="Paoli F."/>
            <person name="Bruttini M."/>
            <person name="Carapelli A."/>
            <person name="Frati F."/>
            <person name="Nardi F."/>
        </authorList>
    </citation>
    <scope>NUCLEOTIDE SEQUENCE [LARGE SCALE GENOMIC DNA]</scope>
    <source>
        <strain evidence="2">DMR45628</strain>
    </source>
</reference>
<feature type="transmembrane region" description="Helical" evidence="1">
    <location>
        <begin position="78"/>
        <end position="97"/>
    </location>
</feature>
<dbReference type="Proteomes" id="UP001458880">
    <property type="component" value="Unassembled WGS sequence"/>
</dbReference>
<name>A0AAW1MYH4_POPJA</name>
<evidence type="ECO:0000256" key="1">
    <source>
        <dbReference type="SAM" id="Phobius"/>
    </source>
</evidence>
<keyword evidence="3" id="KW-1185">Reference proteome</keyword>
<accession>A0AAW1MYH4</accession>
<organism evidence="2 3">
    <name type="scientific">Popillia japonica</name>
    <name type="common">Japanese beetle</name>
    <dbReference type="NCBI Taxonomy" id="7064"/>
    <lineage>
        <taxon>Eukaryota</taxon>
        <taxon>Metazoa</taxon>
        <taxon>Ecdysozoa</taxon>
        <taxon>Arthropoda</taxon>
        <taxon>Hexapoda</taxon>
        <taxon>Insecta</taxon>
        <taxon>Pterygota</taxon>
        <taxon>Neoptera</taxon>
        <taxon>Endopterygota</taxon>
        <taxon>Coleoptera</taxon>
        <taxon>Polyphaga</taxon>
        <taxon>Scarabaeiformia</taxon>
        <taxon>Scarabaeidae</taxon>
        <taxon>Rutelinae</taxon>
        <taxon>Popillia</taxon>
    </lineage>
</organism>
<keyword evidence="1" id="KW-0812">Transmembrane</keyword>
<keyword evidence="1" id="KW-0472">Membrane</keyword>
<comment type="caution">
    <text evidence="2">The sequence shown here is derived from an EMBL/GenBank/DDBJ whole genome shotgun (WGS) entry which is preliminary data.</text>
</comment>
<dbReference type="EMBL" id="JASPKY010000027">
    <property type="protein sequence ID" value="KAK9751508.1"/>
    <property type="molecule type" value="Genomic_DNA"/>
</dbReference>
<evidence type="ECO:0000313" key="3">
    <source>
        <dbReference type="Proteomes" id="UP001458880"/>
    </source>
</evidence>
<evidence type="ECO:0000313" key="2">
    <source>
        <dbReference type="EMBL" id="KAK9751508.1"/>
    </source>
</evidence>
<dbReference type="AlphaFoldDB" id="A0AAW1MYH4"/>
<protein>
    <submittedName>
        <fullName evidence="2">Uncharacterized protein</fullName>
    </submittedName>
</protein>